<name>A0A1S2XAM0_CICAR</name>
<organism evidence="3">
    <name type="scientific">Cicer arietinum</name>
    <name type="common">Chickpea</name>
    <name type="synonym">Garbanzo</name>
    <dbReference type="NCBI Taxonomy" id="3827"/>
    <lineage>
        <taxon>Eukaryota</taxon>
        <taxon>Viridiplantae</taxon>
        <taxon>Streptophyta</taxon>
        <taxon>Embryophyta</taxon>
        <taxon>Tracheophyta</taxon>
        <taxon>Spermatophyta</taxon>
        <taxon>Magnoliopsida</taxon>
        <taxon>eudicotyledons</taxon>
        <taxon>Gunneridae</taxon>
        <taxon>Pentapetalae</taxon>
        <taxon>rosids</taxon>
        <taxon>fabids</taxon>
        <taxon>Fabales</taxon>
        <taxon>Fabaceae</taxon>
        <taxon>Papilionoideae</taxon>
        <taxon>50 kb inversion clade</taxon>
        <taxon>NPAAA clade</taxon>
        <taxon>Hologalegina</taxon>
        <taxon>IRL clade</taxon>
        <taxon>Cicereae</taxon>
        <taxon>Cicer</taxon>
    </lineage>
</organism>
<dbReference type="PaxDb" id="3827-XP_004486383.1"/>
<protein>
    <submittedName>
        <fullName evidence="2 3">Uncharacterized protein LOC101501938</fullName>
    </submittedName>
</protein>
<accession>A0A1S2XAM0</accession>
<dbReference type="OrthoDB" id="749393at2759"/>
<sequence length="138" mass="16351">MEHEKNKRAREYDDVEAEIWFSFENNNKKSKKRDVCGISFTKDKKEVGVFDFPWLKDGVISKSEDYLKDFEDNFLSPLQNQDNTFFKVSYGIDFFEEYHGLSSMTHIPEAKLMEDVWLPFEINGLEDLDCIWSSLLNK</sequence>
<dbReference type="RefSeq" id="XP_027191612.1">
    <property type="nucleotide sequence ID" value="XM_027335811.1"/>
</dbReference>
<proteinExistence type="predicted"/>
<reference evidence="1" key="1">
    <citation type="journal article" date="2013" name="Nat. Biotechnol.">
        <title>Draft genome sequence of chickpea (Cicer arietinum) provides a resource for trait improvement.</title>
        <authorList>
            <person name="Varshney R.K."/>
            <person name="Song C."/>
            <person name="Saxena R.K."/>
            <person name="Azam S."/>
            <person name="Yu S."/>
            <person name="Sharpe A.G."/>
            <person name="Cannon S."/>
            <person name="Baek J."/>
            <person name="Rosen B.D."/>
            <person name="Tar'an B."/>
            <person name="Millan T."/>
            <person name="Zhang X."/>
            <person name="Ramsay L.D."/>
            <person name="Iwata A."/>
            <person name="Wang Y."/>
            <person name="Nelson W."/>
            <person name="Farmer A.D."/>
            <person name="Gaur P.M."/>
            <person name="Soderlund C."/>
            <person name="Penmetsa R.V."/>
            <person name="Xu C."/>
            <person name="Bharti A.K."/>
            <person name="He W."/>
            <person name="Winter P."/>
            <person name="Zhao S."/>
            <person name="Hane J.K."/>
            <person name="Carrasquilla-Garcia N."/>
            <person name="Condie J.A."/>
            <person name="Upadhyaya H.D."/>
            <person name="Luo M.C."/>
            <person name="Thudi M."/>
            <person name="Gowda C.L."/>
            <person name="Singh N.P."/>
            <person name="Lichtenzveig J."/>
            <person name="Gali K.K."/>
            <person name="Rubio J."/>
            <person name="Nadarajan N."/>
            <person name="Dolezel J."/>
            <person name="Bansal K.C."/>
            <person name="Xu X."/>
            <person name="Edwards D."/>
            <person name="Zhang G."/>
            <person name="Kahl G."/>
            <person name="Gil J."/>
            <person name="Singh K.B."/>
            <person name="Datta S.K."/>
            <person name="Jackson S.A."/>
            <person name="Wang J."/>
            <person name="Cook D.R."/>
        </authorList>
    </citation>
    <scope>NUCLEOTIDE SEQUENCE [LARGE SCALE GENOMIC DNA]</scope>
    <source>
        <strain evidence="1">cv. CDC Frontier</strain>
    </source>
</reference>
<reference evidence="2 3" key="2">
    <citation type="submission" date="2023-09" db="UniProtKB">
        <authorList>
            <consortium name="RefSeq"/>
        </authorList>
    </citation>
    <scope>IDENTIFICATION</scope>
    <source>
        <tissue evidence="2 3">Etiolated seedlings</tissue>
    </source>
</reference>
<evidence type="ECO:0000313" key="2">
    <source>
        <dbReference type="RefSeq" id="XP_004486383.1"/>
    </source>
</evidence>
<evidence type="ECO:0000313" key="4">
    <source>
        <dbReference type="RefSeq" id="XP_027191612.1"/>
    </source>
</evidence>
<dbReference type="AlphaFoldDB" id="A0A1S2XAM0"/>
<dbReference type="eggNOG" id="ENOG502SBU4">
    <property type="taxonomic scope" value="Eukaryota"/>
</dbReference>
<dbReference type="RefSeq" id="XP_004486383.1">
    <property type="nucleotide sequence ID" value="XM_004486326.3"/>
</dbReference>
<evidence type="ECO:0000313" key="3">
    <source>
        <dbReference type="RefSeq" id="XP_004486384.1"/>
    </source>
</evidence>
<evidence type="ECO:0000313" key="1">
    <source>
        <dbReference type="Proteomes" id="UP000087171"/>
    </source>
</evidence>
<dbReference type="RefSeq" id="XP_004486384.1">
    <property type="nucleotide sequence ID" value="XM_004486327.3"/>
</dbReference>
<dbReference type="Proteomes" id="UP000087171">
    <property type="component" value="Chromosome Ca1"/>
</dbReference>
<keyword evidence="1" id="KW-1185">Reference proteome</keyword>
<gene>
    <name evidence="2 3 4" type="primary">LOC101501938</name>
</gene>